<organism evidence="2 3">
    <name type="scientific">Kiloniella laminariae</name>
    <dbReference type="NCBI Taxonomy" id="454162"/>
    <lineage>
        <taxon>Bacteria</taxon>
        <taxon>Pseudomonadati</taxon>
        <taxon>Pseudomonadota</taxon>
        <taxon>Alphaproteobacteria</taxon>
        <taxon>Rhodospirillales</taxon>
        <taxon>Kiloniellaceae</taxon>
        <taxon>Kiloniella</taxon>
    </lineage>
</organism>
<name>A0ABT4LH13_9PROT</name>
<evidence type="ECO:0000313" key="3">
    <source>
        <dbReference type="Proteomes" id="UP001069802"/>
    </source>
</evidence>
<sequence>MTCYDPDASPHGWPQYPQKTRSYPLQNYNFQPSELLVLDLLRGFCRSYADPDSLAWEQVFEQAEQQLGPYDGAWVVSAVGRLIRSIRKARKTPFEFIVSCCPDCRRMICATELNVLWLVQAVRQENMMSMETAAVLVLDNHNTPDLLESVTHLGSVLREVFPDEGRGKSSEEGAGGGHSGFPKYPFTTH</sequence>
<comment type="caution">
    <text evidence="2">The sequence shown here is derived from an EMBL/GenBank/DDBJ whole genome shotgun (WGS) entry which is preliminary data.</text>
</comment>
<reference evidence="2" key="1">
    <citation type="submission" date="2022-12" db="EMBL/GenBank/DDBJ databases">
        <title>Bacterial isolates from different developmental stages of Nematostella vectensis.</title>
        <authorList>
            <person name="Fraune S."/>
        </authorList>
    </citation>
    <scope>NUCLEOTIDE SEQUENCE</scope>
    <source>
        <strain evidence="2">G21630-S1</strain>
    </source>
</reference>
<dbReference type="RefSeq" id="WP_269421831.1">
    <property type="nucleotide sequence ID" value="NZ_JAPWGY010000001.1"/>
</dbReference>
<keyword evidence="3" id="KW-1185">Reference proteome</keyword>
<feature type="region of interest" description="Disordered" evidence="1">
    <location>
        <begin position="164"/>
        <end position="189"/>
    </location>
</feature>
<evidence type="ECO:0000313" key="2">
    <source>
        <dbReference type="EMBL" id="MCZ4279631.1"/>
    </source>
</evidence>
<accession>A0ABT4LH13</accession>
<proteinExistence type="predicted"/>
<gene>
    <name evidence="2" type="ORF">O4H49_02500</name>
</gene>
<evidence type="ECO:0000256" key="1">
    <source>
        <dbReference type="SAM" id="MobiDB-lite"/>
    </source>
</evidence>
<dbReference type="Proteomes" id="UP001069802">
    <property type="component" value="Unassembled WGS sequence"/>
</dbReference>
<dbReference type="EMBL" id="JAPWGY010000001">
    <property type="protein sequence ID" value="MCZ4279631.1"/>
    <property type="molecule type" value="Genomic_DNA"/>
</dbReference>
<protein>
    <submittedName>
        <fullName evidence="2">Uncharacterized protein</fullName>
    </submittedName>
</protein>